<keyword evidence="2" id="KW-1185">Reference proteome</keyword>
<sequence>MEHVHIYVGENIADRFIQKAKQEATSLPFPTLVSMLCMRAVRHLLRSFDKNIQVHGMITLDTKTDKEAPMINRARYTGNMTPASSLAYSHIATVPANVDESQNSHPPDLLNIAQRAKIHVNQLEVATITAPTNQPMPCGPEVVPPQVEAPKRNRMIGGW</sequence>
<organism evidence="1 2">
    <name type="scientific">Datura stramonium</name>
    <name type="common">Jimsonweed</name>
    <name type="synonym">Common thornapple</name>
    <dbReference type="NCBI Taxonomy" id="4076"/>
    <lineage>
        <taxon>Eukaryota</taxon>
        <taxon>Viridiplantae</taxon>
        <taxon>Streptophyta</taxon>
        <taxon>Embryophyta</taxon>
        <taxon>Tracheophyta</taxon>
        <taxon>Spermatophyta</taxon>
        <taxon>Magnoliopsida</taxon>
        <taxon>eudicotyledons</taxon>
        <taxon>Gunneridae</taxon>
        <taxon>Pentapetalae</taxon>
        <taxon>asterids</taxon>
        <taxon>lamiids</taxon>
        <taxon>Solanales</taxon>
        <taxon>Solanaceae</taxon>
        <taxon>Solanoideae</taxon>
        <taxon>Datureae</taxon>
        <taxon>Datura</taxon>
    </lineage>
</organism>
<accession>A0ABS8VCZ5</accession>
<comment type="caution">
    <text evidence="1">The sequence shown here is derived from an EMBL/GenBank/DDBJ whole genome shotgun (WGS) entry which is preliminary data.</text>
</comment>
<feature type="non-terminal residue" evidence="1">
    <location>
        <position position="159"/>
    </location>
</feature>
<dbReference type="EMBL" id="JACEIK010004099">
    <property type="protein sequence ID" value="MCD9644182.1"/>
    <property type="molecule type" value="Genomic_DNA"/>
</dbReference>
<gene>
    <name evidence="1" type="ORF">HAX54_032200</name>
</gene>
<evidence type="ECO:0000313" key="2">
    <source>
        <dbReference type="Proteomes" id="UP000823775"/>
    </source>
</evidence>
<proteinExistence type="predicted"/>
<dbReference type="Proteomes" id="UP000823775">
    <property type="component" value="Unassembled WGS sequence"/>
</dbReference>
<reference evidence="1 2" key="1">
    <citation type="journal article" date="2021" name="BMC Genomics">
        <title>Datura genome reveals duplications of psychoactive alkaloid biosynthetic genes and high mutation rate following tissue culture.</title>
        <authorList>
            <person name="Rajewski A."/>
            <person name="Carter-House D."/>
            <person name="Stajich J."/>
            <person name="Litt A."/>
        </authorList>
    </citation>
    <scope>NUCLEOTIDE SEQUENCE [LARGE SCALE GENOMIC DNA]</scope>
    <source>
        <strain evidence="1">AR-01</strain>
    </source>
</reference>
<name>A0ABS8VCZ5_DATST</name>
<protein>
    <submittedName>
        <fullName evidence="1">Uncharacterized protein</fullName>
    </submittedName>
</protein>
<evidence type="ECO:0000313" key="1">
    <source>
        <dbReference type="EMBL" id="MCD9644182.1"/>
    </source>
</evidence>